<protein>
    <submittedName>
        <fullName evidence="1">DUF2835 domain-containing protein</fullName>
    </submittedName>
</protein>
<dbReference type="EMBL" id="JAYDYW010000004">
    <property type="protein sequence ID" value="MEE1673109.1"/>
    <property type="molecule type" value="Genomic_DNA"/>
</dbReference>
<reference evidence="2" key="1">
    <citation type="submission" date="2023-07" db="EMBL/GenBank/DDBJ databases">
        <title>Draft genome sequence of Agarivorans aestuarii strain ZMCS4, a CAZymes producing bacteria isolated from the marine brown algae Clodostephus spongiosus.</title>
        <authorList>
            <person name="Lorente B."/>
            <person name="Cabral C."/>
            <person name="Frias J."/>
            <person name="Faria J."/>
            <person name="Toubarro D."/>
        </authorList>
    </citation>
    <scope>NUCLEOTIDE SEQUENCE [LARGE SCALE GENOMIC DNA]</scope>
    <source>
        <strain evidence="2">ZMCS4</strain>
    </source>
</reference>
<name>A0ABU7G140_9ALTE</name>
<dbReference type="Pfam" id="PF11197">
    <property type="entry name" value="DUF2835"/>
    <property type="match status" value="1"/>
</dbReference>
<dbReference type="RefSeq" id="WP_016401874.1">
    <property type="nucleotide sequence ID" value="NZ_JAYDYW010000004.1"/>
</dbReference>
<evidence type="ECO:0000313" key="1">
    <source>
        <dbReference type="EMBL" id="MEE1673109.1"/>
    </source>
</evidence>
<dbReference type="InterPro" id="IPR021363">
    <property type="entry name" value="DUF2835"/>
</dbReference>
<accession>A0ABU7G140</accession>
<reference evidence="1 2" key="2">
    <citation type="submission" date="2023-12" db="EMBL/GenBank/DDBJ databases">
        <authorList>
            <consortium name="Cladostephus spongiosus"/>
            <person name="Lorente B."/>
            <person name="Cabral C."/>
            <person name="Frias J."/>
            <person name="Faria J."/>
            <person name="Toubarro D."/>
        </authorList>
    </citation>
    <scope>NUCLEOTIDE SEQUENCE [LARGE SCALE GENOMIC DNA]</scope>
    <source>
        <strain evidence="1 2">ZMCS4</strain>
    </source>
</reference>
<evidence type="ECO:0000313" key="2">
    <source>
        <dbReference type="Proteomes" id="UP001310248"/>
    </source>
</evidence>
<proteinExistence type="predicted"/>
<comment type="caution">
    <text evidence="1">The sequence shown here is derived from an EMBL/GenBank/DDBJ whole genome shotgun (WGS) entry which is preliminary data.</text>
</comment>
<gene>
    <name evidence="1" type="ORF">SNR37_002522</name>
</gene>
<organism evidence="1 2">
    <name type="scientific">Agarivorans aestuarii</name>
    <dbReference type="NCBI Taxonomy" id="1563703"/>
    <lineage>
        <taxon>Bacteria</taxon>
        <taxon>Pseudomonadati</taxon>
        <taxon>Pseudomonadota</taxon>
        <taxon>Gammaproteobacteria</taxon>
        <taxon>Alteromonadales</taxon>
        <taxon>Alteromonadaceae</taxon>
        <taxon>Agarivorans</taxon>
    </lineage>
</organism>
<sequence length="72" mass="8419">MKQYFFNIHISYQEFERVYRGTARSIIATDSNGMRIQIPALRFLPFLDRSGINGRFVLSTDSNNKFLSLQKV</sequence>
<keyword evidence="2" id="KW-1185">Reference proteome</keyword>
<dbReference type="Proteomes" id="UP001310248">
    <property type="component" value="Unassembled WGS sequence"/>
</dbReference>